<reference evidence="1 2" key="1">
    <citation type="submission" date="2019-06" db="EMBL/GenBank/DDBJ databases">
        <title>Whole genome shotgun sequence of Pseudonocardia hydrocarbonoxydans NBRC 14498.</title>
        <authorList>
            <person name="Hosoyama A."/>
            <person name="Uohara A."/>
            <person name="Ohji S."/>
            <person name="Ichikawa N."/>
        </authorList>
    </citation>
    <scope>NUCLEOTIDE SEQUENCE [LARGE SCALE GENOMIC DNA]</scope>
    <source>
        <strain evidence="1 2">NBRC 14498</strain>
    </source>
</reference>
<dbReference type="Proteomes" id="UP000320338">
    <property type="component" value="Unassembled WGS sequence"/>
</dbReference>
<sequence length="84" mass="9101">MYRVVTDDHIQHQLDALPAAALAAFAELRVLLELDPWAGGPVSPANPDGPVRTMSFGPGHEGVVAYLILESERRVDLVQIAWLG</sequence>
<gene>
    <name evidence="1" type="ORF">PHY01_47820</name>
</gene>
<dbReference type="AlphaFoldDB" id="A0A4Y3WXM5"/>
<dbReference type="EMBL" id="BJNG01000046">
    <property type="protein sequence ID" value="GEC22499.1"/>
    <property type="molecule type" value="Genomic_DNA"/>
</dbReference>
<comment type="caution">
    <text evidence="1">The sequence shown here is derived from an EMBL/GenBank/DDBJ whole genome shotgun (WGS) entry which is preliminary data.</text>
</comment>
<keyword evidence="2" id="KW-1185">Reference proteome</keyword>
<dbReference type="RefSeq" id="WP_141282051.1">
    <property type="nucleotide sequence ID" value="NZ_BAAARZ010000077.1"/>
</dbReference>
<organism evidence="1 2">
    <name type="scientific">Pseudonocardia hydrocarbonoxydans</name>
    <dbReference type="NCBI Taxonomy" id="76726"/>
    <lineage>
        <taxon>Bacteria</taxon>
        <taxon>Bacillati</taxon>
        <taxon>Actinomycetota</taxon>
        <taxon>Actinomycetes</taxon>
        <taxon>Pseudonocardiales</taxon>
        <taxon>Pseudonocardiaceae</taxon>
        <taxon>Pseudonocardia</taxon>
    </lineage>
</organism>
<protein>
    <submittedName>
        <fullName evidence="1">Uncharacterized protein</fullName>
    </submittedName>
</protein>
<evidence type="ECO:0000313" key="2">
    <source>
        <dbReference type="Proteomes" id="UP000320338"/>
    </source>
</evidence>
<dbReference type="OrthoDB" id="3541030at2"/>
<name>A0A4Y3WXM5_9PSEU</name>
<evidence type="ECO:0000313" key="1">
    <source>
        <dbReference type="EMBL" id="GEC22499.1"/>
    </source>
</evidence>
<accession>A0A4Y3WXM5</accession>
<proteinExistence type="predicted"/>